<protein>
    <submittedName>
        <fullName evidence="2">Uncharacterized protein</fullName>
    </submittedName>
</protein>
<dbReference type="Proteomes" id="UP001196661">
    <property type="component" value="Unassembled WGS sequence"/>
</dbReference>
<reference evidence="2 3" key="1">
    <citation type="journal article" date="2021" name="Mar. Drugs">
        <title>Genome Reduction and Secondary Metabolism of the Marine Sponge-Associated Cyanobacterium Leptothoe.</title>
        <authorList>
            <person name="Konstantinou D."/>
            <person name="Popin R.V."/>
            <person name="Fewer D.P."/>
            <person name="Sivonen K."/>
            <person name="Gkelis S."/>
        </authorList>
    </citation>
    <scope>NUCLEOTIDE SEQUENCE [LARGE SCALE GENOMIC DNA]</scope>
    <source>
        <strain evidence="2 3">TAU-MAC 1615</strain>
    </source>
</reference>
<gene>
    <name evidence="2" type="ORF">IXB28_11615</name>
</gene>
<sequence>MAFKKTSKGSSDDPGSRYDKEFWQQLDDDFPFHGVDEEELRQYTEQWATCANELLGPVPSRSKKKAKR</sequence>
<evidence type="ECO:0000313" key="2">
    <source>
        <dbReference type="EMBL" id="MBT9312857.1"/>
    </source>
</evidence>
<feature type="compositionally biased region" description="Basic and acidic residues" evidence="1">
    <location>
        <begin position="10"/>
        <end position="20"/>
    </location>
</feature>
<comment type="caution">
    <text evidence="2">The sequence shown here is derived from an EMBL/GenBank/DDBJ whole genome shotgun (WGS) entry which is preliminary data.</text>
</comment>
<evidence type="ECO:0000256" key="1">
    <source>
        <dbReference type="SAM" id="MobiDB-lite"/>
    </source>
</evidence>
<name>A0ABS5Y4V2_9CYAN</name>
<organism evidence="2 3">
    <name type="scientific">Leptothoe kymatousa TAU-MAC 1615</name>
    <dbReference type="NCBI Taxonomy" id="2364775"/>
    <lineage>
        <taxon>Bacteria</taxon>
        <taxon>Bacillati</taxon>
        <taxon>Cyanobacteriota</taxon>
        <taxon>Cyanophyceae</taxon>
        <taxon>Nodosilineales</taxon>
        <taxon>Cymatolegaceae</taxon>
        <taxon>Leptothoe</taxon>
        <taxon>Leptothoe kymatousa</taxon>
    </lineage>
</organism>
<dbReference type="EMBL" id="JADOER010000010">
    <property type="protein sequence ID" value="MBT9312857.1"/>
    <property type="molecule type" value="Genomic_DNA"/>
</dbReference>
<dbReference type="RefSeq" id="WP_215618760.1">
    <property type="nucleotide sequence ID" value="NZ_JADOER010000010.1"/>
</dbReference>
<proteinExistence type="predicted"/>
<feature type="region of interest" description="Disordered" evidence="1">
    <location>
        <begin position="1"/>
        <end position="20"/>
    </location>
</feature>
<accession>A0ABS5Y4V2</accession>
<evidence type="ECO:0000313" key="3">
    <source>
        <dbReference type="Proteomes" id="UP001196661"/>
    </source>
</evidence>
<keyword evidence="3" id="KW-1185">Reference proteome</keyword>